<dbReference type="AlphaFoldDB" id="A0AAV7W0Q7"/>
<keyword evidence="2" id="KW-1185">Reference proteome</keyword>
<sequence length="102" mass="11504">MIEQSLQDDSVGPAEMVLLVAMRSVQTATREGISETGLTATWDMSQKGAIAPEEHKKLKDRVQEVIQEMASMCPYVDEQQQQIEELRKEVIQRRARADDSKG</sequence>
<dbReference type="EMBL" id="JANPWB010000002">
    <property type="protein sequence ID" value="KAJ1206470.1"/>
    <property type="molecule type" value="Genomic_DNA"/>
</dbReference>
<evidence type="ECO:0000313" key="2">
    <source>
        <dbReference type="Proteomes" id="UP001066276"/>
    </source>
</evidence>
<protein>
    <submittedName>
        <fullName evidence="1">Uncharacterized protein</fullName>
    </submittedName>
</protein>
<gene>
    <name evidence="1" type="ORF">NDU88_001875</name>
</gene>
<dbReference type="Proteomes" id="UP001066276">
    <property type="component" value="Chromosome 1_2"/>
</dbReference>
<organism evidence="1 2">
    <name type="scientific">Pleurodeles waltl</name>
    <name type="common">Iberian ribbed newt</name>
    <dbReference type="NCBI Taxonomy" id="8319"/>
    <lineage>
        <taxon>Eukaryota</taxon>
        <taxon>Metazoa</taxon>
        <taxon>Chordata</taxon>
        <taxon>Craniata</taxon>
        <taxon>Vertebrata</taxon>
        <taxon>Euteleostomi</taxon>
        <taxon>Amphibia</taxon>
        <taxon>Batrachia</taxon>
        <taxon>Caudata</taxon>
        <taxon>Salamandroidea</taxon>
        <taxon>Salamandridae</taxon>
        <taxon>Pleurodelinae</taxon>
        <taxon>Pleurodeles</taxon>
    </lineage>
</organism>
<proteinExistence type="predicted"/>
<name>A0AAV7W0Q7_PLEWA</name>
<reference evidence="1" key="1">
    <citation type="journal article" date="2022" name="bioRxiv">
        <title>Sequencing and chromosome-scale assembly of the giantPleurodeles waltlgenome.</title>
        <authorList>
            <person name="Brown T."/>
            <person name="Elewa A."/>
            <person name="Iarovenko S."/>
            <person name="Subramanian E."/>
            <person name="Araus A.J."/>
            <person name="Petzold A."/>
            <person name="Susuki M."/>
            <person name="Suzuki K.-i.T."/>
            <person name="Hayashi T."/>
            <person name="Toyoda A."/>
            <person name="Oliveira C."/>
            <person name="Osipova E."/>
            <person name="Leigh N.D."/>
            <person name="Simon A."/>
            <person name="Yun M.H."/>
        </authorList>
    </citation>
    <scope>NUCLEOTIDE SEQUENCE</scope>
    <source>
        <strain evidence="1">20211129_DDA</strain>
        <tissue evidence="1">Liver</tissue>
    </source>
</reference>
<comment type="caution">
    <text evidence="1">The sequence shown here is derived from an EMBL/GenBank/DDBJ whole genome shotgun (WGS) entry which is preliminary data.</text>
</comment>
<accession>A0AAV7W0Q7</accession>
<evidence type="ECO:0000313" key="1">
    <source>
        <dbReference type="EMBL" id="KAJ1206470.1"/>
    </source>
</evidence>